<feature type="DNA-binding region" description="OmpR/PhoB-type" evidence="9">
    <location>
        <begin position="448"/>
        <end position="546"/>
    </location>
</feature>
<dbReference type="Pfam" id="PF00512">
    <property type="entry name" value="HisKA"/>
    <property type="match status" value="1"/>
</dbReference>
<evidence type="ECO:0000256" key="7">
    <source>
        <dbReference type="ARBA" id="ARBA00023163"/>
    </source>
</evidence>
<dbReference type="PROSITE" id="PS50110">
    <property type="entry name" value="RESPONSE_REGULATORY"/>
    <property type="match status" value="1"/>
</dbReference>
<dbReference type="EMBL" id="JACJPW010000083">
    <property type="protein sequence ID" value="MBD2184442.1"/>
    <property type="molecule type" value="Genomic_DNA"/>
</dbReference>
<dbReference type="FunFam" id="1.10.10.10:FF:000005">
    <property type="entry name" value="Two-component system response regulator"/>
    <property type="match status" value="1"/>
</dbReference>
<dbReference type="GO" id="GO:0005829">
    <property type="term" value="C:cytosol"/>
    <property type="evidence" value="ECO:0007669"/>
    <property type="project" value="TreeGrafter"/>
</dbReference>
<reference evidence="14" key="2">
    <citation type="submission" date="2020-08" db="EMBL/GenBank/DDBJ databases">
        <authorList>
            <person name="Chen M."/>
            <person name="Teng W."/>
            <person name="Zhao L."/>
            <person name="Hu C."/>
            <person name="Zhou Y."/>
            <person name="Han B."/>
            <person name="Song L."/>
            <person name="Shu W."/>
        </authorList>
    </citation>
    <scope>NUCLEOTIDE SEQUENCE</scope>
    <source>
        <strain evidence="14">FACHB-1375</strain>
    </source>
</reference>
<dbReference type="Gene3D" id="6.10.250.690">
    <property type="match status" value="1"/>
</dbReference>
<keyword evidence="15" id="KW-1185">Reference proteome</keyword>
<dbReference type="InterPro" id="IPR011006">
    <property type="entry name" value="CheY-like_superfamily"/>
</dbReference>
<keyword evidence="11" id="KW-0472">Membrane</keyword>
<keyword evidence="5" id="KW-0805">Transcription regulation</keyword>
<evidence type="ECO:0000313" key="14">
    <source>
        <dbReference type="EMBL" id="MBD2184442.1"/>
    </source>
</evidence>
<dbReference type="SMART" id="SM00862">
    <property type="entry name" value="Trans_reg_C"/>
    <property type="match status" value="1"/>
</dbReference>
<evidence type="ECO:0000256" key="10">
    <source>
        <dbReference type="SAM" id="Coils"/>
    </source>
</evidence>
<evidence type="ECO:0000256" key="6">
    <source>
        <dbReference type="ARBA" id="ARBA00023125"/>
    </source>
</evidence>
<dbReference type="CDD" id="cd00383">
    <property type="entry name" value="trans_reg_C"/>
    <property type="match status" value="1"/>
</dbReference>
<dbReference type="InterPro" id="IPR001789">
    <property type="entry name" value="Sig_transdc_resp-reg_receiver"/>
</dbReference>
<dbReference type="InterPro" id="IPR001867">
    <property type="entry name" value="OmpR/PhoB-type_DNA-bd"/>
</dbReference>
<evidence type="ECO:0000259" key="12">
    <source>
        <dbReference type="PROSITE" id="PS50110"/>
    </source>
</evidence>
<evidence type="ECO:0000256" key="8">
    <source>
        <dbReference type="PROSITE-ProRule" id="PRU00169"/>
    </source>
</evidence>
<dbReference type="GO" id="GO:0006355">
    <property type="term" value="P:regulation of DNA-templated transcription"/>
    <property type="evidence" value="ECO:0007669"/>
    <property type="project" value="InterPro"/>
</dbReference>
<evidence type="ECO:0000256" key="11">
    <source>
        <dbReference type="SAM" id="Phobius"/>
    </source>
</evidence>
<feature type="domain" description="Response regulatory" evidence="12">
    <location>
        <begin position="324"/>
        <end position="438"/>
    </location>
</feature>
<organism evidence="14 15">
    <name type="scientific">Aerosakkonema funiforme FACHB-1375</name>
    <dbReference type="NCBI Taxonomy" id="2949571"/>
    <lineage>
        <taxon>Bacteria</taxon>
        <taxon>Bacillati</taxon>
        <taxon>Cyanobacteriota</taxon>
        <taxon>Cyanophyceae</taxon>
        <taxon>Oscillatoriophycideae</taxon>
        <taxon>Aerosakkonematales</taxon>
        <taxon>Aerosakkonemataceae</taxon>
        <taxon>Aerosakkonema</taxon>
    </lineage>
</organism>
<keyword evidence="4" id="KW-0902">Two-component regulatory system</keyword>
<accession>A0A926VIK3</accession>
<sequence>MGKLINKLIEIIKVTWRNYDSLLFRITIKILLIVIPVLVSMAIWTSWKVDRLLMTTSQQTVNLAATHFAKDMEDTNEFTDSLDTLQTMVDRWSSPTMWFWVKQADSKVMVQSKQLNSKLKNIQPTLMSLQLLPAQFRRYQMAGYHLTIASKALSGGSQLYIAQDVTELQLDAAAIIRNLAIGIGLFFPTLIILTAYILAQSVQPFRQFNQLLQREVGELTVVVNDVKEQQKHFADRISHELRTPLSLVYGYLQSLLRRGNNLTDFQRQALQTATQEAERMVQILQNLLDRARENQPQNYKHQPELMESLSCASGDRTAMTPTAHILLVEDEIKLARFIELELCSEGYRVSVAHDGMSGLILARETAPDLLILDWMLPGLTGVELCRRLRTTGIKAPAILLTARDEVSDRVAGLDAGADDYVVKPFSIEELLARIRAHLRRTKEDKDGTDLWQFQDISLNRRTREVFRGQRSIELTVKEFDLLDYLLSHPRQVLTKEQILEKVWGYDFMGDSNIIEVYIRYLRLKLEEGNEKRLIHTVRGVGYCLRE</sequence>
<evidence type="ECO:0000259" key="13">
    <source>
        <dbReference type="PROSITE" id="PS51755"/>
    </source>
</evidence>
<feature type="transmembrane region" description="Helical" evidence="11">
    <location>
        <begin position="179"/>
        <end position="199"/>
    </location>
</feature>
<dbReference type="Proteomes" id="UP000641646">
    <property type="component" value="Unassembled WGS sequence"/>
</dbReference>
<name>A0A926VIK3_9CYAN</name>
<reference evidence="14" key="1">
    <citation type="journal article" date="2015" name="ISME J.">
        <title>Draft Genome Sequence of Streptomyces incarnatus NRRL8089, which Produces the Nucleoside Antibiotic Sinefungin.</title>
        <authorList>
            <person name="Oshima K."/>
            <person name="Hattori M."/>
            <person name="Shimizu H."/>
            <person name="Fukuda K."/>
            <person name="Nemoto M."/>
            <person name="Inagaki K."/>
            <person name="Tamura T."/>
        </authorList>
    </citation>
    <scope>NUCLEOTIDE SEQUENCE</scope>
    <source>
        <strain evidence="14">FACHB-1375</strain>
    </source>
</reference>
<gene>
    <name evidence="14" type="ORF">H6G03_25810</name>
</gene>
<keyword evidence="6 9" id="KW-0238">DNA-binding</keyword>
<dbReference type="CDD" id="cd00082">
    <property type="entry name" value="HisKA"/>
    <property type="match status" value="1"/>
</dbReference>
<dbReference type="SUPFAM" id="SSF47384">
    <property type="entry name" value="Homodimeric domain of signal transducing histidine kinase"/>
    <property type="match status" value="1"/>
</dbReference>
<evidence type="ECO:0000256" key="1">
    <source>
        <dbReference type="ARBA" id="ARBA00000085"/>
    </source>
</evidence>
<dbReference type="GO" id="GO:0000976">
    <property type="term" value="F:transcription cis-regulatory region binding"/>
    <property type="evidence" value="ECO:0007669"/>
    <property type="project" value="TreeGrafter"/>
</dbReference>
<dbReference type="InterPro" id="IPR016032">
    <property type="entry name" value="Sig_transdc_resp-reg_C-effctor"/>
</dbReference>
<dbReference type="InterPro" id="IPR036097">
    <property type="entry name" value="HisK_dim/P_sf"/>
</dbReference>
<dbReference type="Pfam" id="PF00072">
    <property type="entry name" value="Response_reg"/>
    <property type="match status" value="1"/>
</dbReference>
<dbReference type="Gene3D" id="1.10.287.130">
    <property type="match status" value="1"/>
</dbReference>
<dbReference type="Gene3D" id="3.40.50.2300">
    <property type="match status" value="1"/>
</dbReference>
<dbReference type="EC" id="2.7.13.3" evidence="2"/>
<dbReference type="SMART" id="SM00448">
    <property type="entry name" value="REC"/>
    <property type="match status" value="1"/>
</dbReference>
<evidence type="ECO:0000313" key="15">
    <source>
        <dbReference type="Proteomes" id="UP000641646"/>
    </source>
</evidence>
<keyword evidence="7" id="KW-0804">Transcription</keyword>
<dbReference type="AlphaFoldDB" id="A0A926VIK3"/>
<evidence type="ECO:0000256" key="5">
    <source>
        <dbReference type="ARBA" id="ARBA00023015"/>
    </source>
</evidence>
<dbReference type="Gene3D" id="1.10.10.10">
    <property type="entry name" value="Winged helix-like DNA-binding domain superfamily/Winged helix DNA-binding domain"/>
    <property type="match status" value="1"/>
</dbReference>
<dbReference type="PANTHER" id="PTHR48111:SF22">
    <property type="entry name" value="REGULATOR OF RPOS"/>
    <property type="match status" value="1"/>
</dbReference>
<protein>
    <recommendedName>
        <fullName evidence="2">histidine kinase</fullName>
        <ecNumber evidence="2">2.7.13.3</ecNumber>
    </recommendedName>
</protein>
<feature type="domain" description="OmpR/PhoB-type" evidence="13">
    <location>
        <begin position="448"/>
        <end position="546"/>
    </location>
</feature>
<evidence type="ECO:0000256" key="3">
    <source>
        <dbReference type="ARBA" id="ARBA00022553"/>
    </source>
</evidence>
<dbReference type="SUPFAM" id="SSF46894">
    <property type="entry name" value="C-terminal effector domain of the bipartite response regulators"/>
    <property type="match status" value="1"/>
</dbReference>
<dbReference type="SUPFAM" id="SSF52172">
    <property type="entry name" value="CheY-like"/>
    <property type="match status" value="1"/>
</dbReference>
<comment type="catalytic activity">
    <reaction evidence="1">
        <text>ATP + protein L-histidine = ADP + protein N-phospho-L-histidine.</text>
        <dbReference type="EC" id="2.7.13.3"/>
    </reaction>
</comment>
<dbReference type="GO" id="GO:0032993">
    <property type="term" value="C:protein-DNA complex"/>
    <property type="evidence" value="ECO:0007669"/>
    <property type="project" value="TreeGrafter"/>
</dbReference>
<keyword evidence="3 8" id="KW-0597">Phosphoprotein</keyword>
<dbReference type="InterPro" id="IPR003661">
    <property type="entry name" value="HisK_dim/P_dom"/>
</dbReference>
<evidence type="ECO:0000256" key="2">
    <source>
        <dbReference type="ARBA" id="ARBA00012438"/>
    </source>
</evidence>
<proteinExistence type="predicted"/>
<dbReference type="PROSITE" id="PS51755">
    <property type="entry name" value="OMPR_PHOB"/>
    <property type="match status" value="1"/>
</dbReference>
<keyword evidence="11" id="KW-1133">Transmembrane helix</keyword>
<evidence type="ECO:0000256" key="4">
    <source>
        <dbReference type="ARBA" id="ARBA00023012"/>
    </source>
</evidence>
<feature type="transmembrane region" description="Helical" evidence="11">
    <location>
        <begin position="22"/>
        <end position="44"/>
    </location>
</feature>
<comment type="caution">
    <text evidence="14">The sequence shown here is derived from an EMBL/GenBank/DDBJ whole genome shotgun (WGS) entry which is preliminary data.</text>
</comment>
<dbReference type="InterPro" id="IPR039420">
    <property type="entry name" value="WalR-like"/>
</dbReference>
<feature type="modified residue" description="4-aspartylphosphate" evidence="8">
    <location>
        <position position="373"/>
    </location>
</feature>
<dbReference type="PANTHER" id="PTHR48111">
    <property type="entry name" value="REGULATOR OF RPOS"/>
    <property type="match status" value="1"/>
</dbReference>
<dbReference type="CDD" id="cd17574">
    <property type="entry name" value="REC_OmpR"/>
    <property type="match status" value="1"/>
</dbReference>
<dbReference type="GO" id="GO:0000156">
    <property type="term" value="F:phosphorelay response regulator activity"/>
    <property type="evidence" value="ECO:0007669"/>
    <property type="project" value="TreeGrafter"/>
</dbReference>
<dbReference type="GO" id="GO:0000155">
    <property type="term" value="F:phosphorelay sensor kinase activity"/>
    <property type="evidence" value="ECO:0007669"/>
    <property type="project" value="InterPro"/>
</dbReference>
<keyword evidence="11" id="KW-0812">Transmembrane</keyword>
<evidence type="ECO:0000256" key="9">
    <source>
        <dbReference type="PROSITE-ProRule" id="PRU01091"/>
    </source>
</evidence>
<keyword evidence="10" id="KW-0175">Coiled coil</keyword>
<dbReference type="Pfam" id="PF00486">
    <property type="entry name" value="Trans_reg_C"/>
    <property type="match status" value="1"/>
</dbReference>
<feature type="coiled-coil region" evidence="10">
    <location>
        <begin position="267"/>
        <end position="294"/>
    </location>
</feature>
<dbReference type="InterPro" id="IPR036388">
    <property type="entry name" value="WH-like_DNA-bd_sf"/>
</dbReference>
<dbReference type="SMART" id="SM00388">
    <property type="entry name" value="HisKA"/>
    <property type="match status" value="1"/>
</dbReference>